<dbReference type="Proteomes" id="UP000001449">
    <property type="component" value="Chromosome 4"/>
</dbReference>
<dbReference type="EMBL" id="CM000641">
    <property type="protein sequence ID" value="EED93152.1"/>
    <property type="molecule type" value="Genomic_DNA"/>
</dbReference>
<name>B8C100_THAPS</name>
<feature type="domain" description="Allantoicase" evidence="3">
    <location>
        <begin position="14"/>
        <end position="200"/>
    </location>
</feature>
<dbReference type="KEGG" id="tps:THAPSDRAFT_262034"/>
<dbReference type="InterPro" id="IPR015908">
    <property type="entry name" value="Allantoicase_dom"/>
</dbReference>
<evidence type="ECO:0000256" key="1">
    <source>
        <dbReference type="ARBA" id="ARBA00009242"/>
    </source>
</evidence>
<dbReference type="PANTHER" id="PTHR12045">
    <property type="entry name" value="ALLANTOICASE"/>
    <property type="match status" value="1"/>
</dbReference>
<dbReference type="eggNOG" id="KOG4145">
    <property type="taxonomic scope" value="Eukaryota"/>
</dbReference>
<dbReference type="PANTHER" id="PTHR12045:SF3">
    <property type="entry name" value="INACTIVE ALLANTOICASE-RELATED"/>
    <property type="match status" value="1"/>
</dbReference>
<dbReference type="InterPro" id="IPR008979">
    <property type="entry name" value="Galactose-bd-like_sf"/>
</dbReference>
<evidence type="ECO:0000313" key="4">
    <source>
        <dbReference type="EMBL" id="EED93152.1"/>
    </source>
</evidence>
<dbReference type="PIRSF" id="PIRSF016516">
    <property type="entry name" value="Allantoicase"/>
    <property type="match status" value="1"/>
</dbReference>
<organism evidence="4 5">
    <name type="scientific">Thalassiosira pseudonana</name>
    <name type="common">Marine diatom</name>
    <name type="synonym">Cyclotella nana</name>
    <dbReference type="NCBI Taxonomy" id="35128"/>
    <lineage>
        <taxon>Eukaryota</taxon>
        <taxon>Sar</taxon>
        <taxon>Stramenopiles</taxon>
        <taxon>Ochrophyta</taxon>
        <taxon>Bacillariophyta</taxon>
        <taxon>Coscinodiscophyceae</taxon>
        <taxon>Thalassiosirophycidae</taxon>
        <taxon>Thalassiosirales</taxon>
        <taxon>Thalassiosiraceae</taxon>
        <taxon>Thalassiosira</taxon>
    </lineage>
</organism>
<dbReference type="NCBIfam" id="TIGR02961">
    <property type="entry name" value="allantoicase"/>
    <property type="match status" value="1"/>
</dbReference>
<dbReference type="SUPFAM" id="SSF49785">
    <property type="entry name" value="Galactose-binding domain-like"/>
    <property type="match status" value="2"/>
</dbReference>
<proteinExistence type="inferred from homology"/>
<dbReference type="FunFam" id="2.60.120.260:FF:000077">
    <property type="entry name" value="Probable allantoicase"/>
    <property type="match status" value="1"/>
</dbReference>
<dbReference type="RefSeq" id="XP_002289615.1">
    <property type="nucleotide sequence ID" value="XM_002289579.1"/>
</dbReference>
<feature type="domain" description="Allantoicase" evidence="3">
    <location>
        <begin position="227"/>
        <end position="402"/>
    </location>
</feature>
<dbReference type="GeneID" id="7442057"/>
<dbReference type="STRING" id="35128.B8C100"/>
<gene>
    <name evidence="4" type="ORF">THAPSDRAFT_262034</name>
</gene>
<keyword evidence="5" id="KW-1185">Reference proteome</keyword>
<dbReference type="HOGENOM" id="CLU_038797_1_2_1"/>
<dbReference type="PaxDb" id="35128-Thaps262034"/>
<reference evidence="4 5" key="1">
    <citation type="journal article" date="2004" name="Science">
        <title>The genome of the diatom Thalassiosira pseudonana: ecology, evolution, and metabolism.</title>
        <authorList>
            <person name="Armbrust E.V."/>
            <person name="Berges J.A."/>
            <person name="Bowler C."/>
            <person name="Green B.R."/>
            <person name="Martinez D."/>
            <person name="Putnam N.H."/>
            <person name="Zhou S."/>
            <person name="Allen A.E."/>
            <person name="Apt K.E."/>
            <person name="Bechner M."/>
            <person name="Brzezinski M.A."/>
            <person name="Chaal B.K."/>
            <person name="Chiovitti A."/>
            <person name="Davis A.K."/>
            <person name="Demarest M.S."/>
            <person name="Detter J.C."/>
            <person name="Glavina T."/>
            <person name="Goodstein D."/>
            <person name="Hadi M.Z."/>
            <person name="Hellsten U."/>
            <person name="Hildebrand M."/>
            <person name="Jenkins B.D."/>
            <person name="Jurka J."/>
            <person name="Kapitonov V.V."/>
            <person name="Kroger N."/>
            <person name="Lau W.W."/>
            <person name="Lane T.W."/>
            <person name="Larimer F.W."/>
            <person name="Lippmeier J.C."/>
            <person name="Lucas S."/>
            <person name="Medina M."/>
            <person name="Montsant A."/>
            <person name="Obornik M."/>
            <person name="Parker M.S."/>
            <person name="Palenik B."/>
            <person name="Pazour G.J."/>
            <person name="Richardson P.M."/>
            <person name="Rynearson T.A."/>
            <person name="Saito M.A."/>
            <person name="Schwartz D.C."/>
            <person name="Thamatrakoln K."/>
            <person name="Valentin K."/>
            <person name="Vardi A."/>
            <person name="Wilkerson F.P."/>
            <person name="Rokhsar D.S."/>
        </authorList>
    </citation>
    <scope>NUCLEOTIDE SEQUENCE [LARGE SCALE GENOMIC DNA]</scope>
    <source>
        <strain evidence="4 5">CCMP1335</strain>
    </source>
</reference>
<dbReference type="Gene3D" id="2.60.120.260">
    <property type="entry name" value="Galactose-binding domain-like"/>
    <property type="match status" value="2"/>
</dbReference>
<dbReference type="EC" id="3.5.3.4" evidence="4"/>
<comment type="similarity">
    <text evidence="1">Belongs to the allantoicase family.</text>
</comment>
<dbReference type="GO" id="GO:0004037">
    <property type="term" value="F:allantoicase activity"/>
    <property type="evidence" value="ECO:0007669"/>
    <property type="project" value="UniProtKB-EC"/>
</dbReference>
<feature type="non-terminal residue" evidence="4">
    <location>
        <position position="1"/>
    </location>
</feature>
<evidence type="ECO:0000313" key="5">
    <source>
        <dbReference type="Proteomes" id="UP000001449"/>
    </source>
</evidence>
<accession>B8C100</accession>
<evidence type="ECO:0000259" key="3">
    <source>
        <dbReference type="Pfam" id="PF03561"/>
    </source>
</evidence>
<dbReference type="OMA" id="MDDGWET"/>
<keyword evidence="4" id="KW-0378">Hydrolase</keyword>
<evidence type="ECO:0000256" key="2">
    <source>
        <dbReference type="SAM" id="MobiDB-lite"/>
    </source>
</evidence>
<dbReference type="InterPro" id="IPR005164">
    <property type="entry name" value="Allantoicase"/>
</dbReference>
<feature type="region of interest" description="Disordered" evidence="2">
    <location>
        <begin position="202"/>
        <end position="221"/>
    </location>
</feature>
<sequence length="414" mass="45130">MTKPLNLTSSANNAHILFATDEWFAIAENILSPYPPTFVADLYCDQGKVMDGWETRRKRSAGHDWCVIMLGGGDGSGVGSFTIDSIDVDTAYFTGNQTPRISIEAMKVSPPSSSNSIHTNNNDYLYTWMPGAVSRLANNGGIRVLPRTPLKPGYEESRYHSFKIEEGVKHRLQELGGVTHLKLNYFPDGGVARLKVWGTKIHPHTSPNPPPSSTNYEHPELSSSVHGGVGLMCSNKHYGVPSNLLSPTLGKDMGDGWETARHPDRPPLIKKDPTGLQVTPLMDWSILKLGLGGAKANNGITRIIVDTRHFKGNFPESVCIDGCYADSAISDEDVCASAGKDTSTNSSVQWFPLLKRVALSADAEHEFLRDDGLIENGGKGVTHVRVSIYPDGGLSRVRIYGVPREVEAVPRSHL</sequence>
<dbReference type="Pfam" id="PF03561">
    <property type="entry name" value="Allantoicase"/>
    <property type="match status" value="2"/>
</dbReference>
<dbReference type="InParanoid" id="B8C100"/>
<dbReference type="AlphaFoldDB" id="B8C100"/>
<dbReference type="GO" id="GO:0000256">
    <property type="term" value="P:allantoin catabolic process"/>
    <property type="evidence" value="ECO:0007669"/>
    <property type="project" value="InterPro"/>
</dbReference>
<protein>
    <submittedName>
        <fullName evidence="4">Allantoicase-like protein</fullName>
        <ecNumber evidence="4">3.5.3.4</ecNumber>
    </submittedName>
</protein>
<reference evidence="4 5" key="2">
    <citation type="journal article" date="2008" name="Nature">
        <title>The Phaeodactylum genome reveals the evolutionary history of diatom genomes.</title>
        <authorList>
            <person name="Bowler C."/>
            <person name="Allen A.E."/>
            <person name="Badger J.H."/>
            <person name="Grimwood J."/>
            <person name="Jabbari K."/>
            <person name="Kuo A."/>
            <person name="Maheswari U."/>
            <person name="Martens C."/>
            <person name="Maumus F."/>
            <person name="Otillar R.P."/>
            <person name="Rayko E."/>
            <person name="Salamov A."/>
            <person name="Vandepoele K."/>
            <person name="Beszteri B."/>
            <person name="Gruber A."/>
            <person name="Heijde M."/>
            <person name="Katinka M."/>
            <person name="Mock T."/>
            <person name="Valentin K."/>
            <person name="Verret F."/>
            <person name="Berges J.A."/>
            <person name="Brownlee C."/>
            <person name="Cadoret J.P."/>
            <person name="Chiovitti A."/>
            <person name="Choi C.J."/>
            <person name="Coesel S."/>
            <person name="De Martino A."/>
            <person name="Detter J.C."/>
            <person name="Durkin C."/>
            <person name="Falciatore A."/>
            <person name="Fournet J."/>
            <person name="Haruta M."/>
            <person name="Huysman M.J."/>
            <person name="Jenkins B.D."/>
            <person name="Jiroutova K."/>
            <person name="Jorgensen R.E."/>
            <person name="Joubert Y."/>
            <person name="Kaplan A."/>
            <person name="Kroger N."/>
            <person name="Kroth P.G."/>
            <person name="La Roche J."/>
            <person name="Lindquist E."/>
            <person name="Lommer M."/>
            <person name="Martin-Jezequel V."/>
            <person name="Lopez P.J."/>
            <person name="Lucas S."/>
            <person name="Mangogna M."/>
            <person name="McGinnis K."/>
            <person name="Medlin L.K."/>
            <person name="Montsant A."/>
            <person name="Oudot-Le Secq M.P."/>
            <person name="Napoli C."/>
            <person name="Obornik M."/>
            <person name="Parker M.S."/>
            <person name="Petit J.L."/>
            <person name="Porcel B.M."/>
            <person name="Poulsen N."/>
            <person name="Robison M."/>
            <person name="Rychlewski L."/>
            <person name="Rynearson T.A."/>
            <person name="Schmutz J."/>
            <person name="Shapiro H."/>
            <person name="Siaut M."/>
            <person name="Stanley M."/>
            <person name="Sussman M.R."/>
            <person name="Taylor A.R."/>
            <person name="Vardi A."/>
            <person name="von Dassow P."/>
            <person name="Vyverman W."/>
            <person name="Willis A."/>
            <person name="Wyrwicz L.S."/>
            <person name="Rokhsar D.S."/>
            <person name="Weissenbach J."/>
            <person name="Armbrust E.V."/>
            <person name="Green B.R."/>
            <person name="Van de Peer Y."/>
            <person name="Grigoriev I.V."/>
        </authorList>
    </citation>
    <scope>NUCLEOTIDE SEQUENCE [LARGE SCALE GENOMIC DNA]</scope>
    <source>
        <strain evidence="4 5">CCMP1335</strain>
    </source>
</reference>